<proteinExistence type="predicted"/>
<dbReference type="SUPFAM" id="SSF57959">
    <property type="entry name" value="Leucine zipper domain"/>
    <property type="match status" value="1"/>
</dbReference>
<dbReference type="OrthoDB" id="295274at2759"/>
<protein>
    <recommendedName>
        <fullName evidence="2">BZIP domain-containing protein</fullName>
    </recommendedName>
</protein>
<evidence type="ECO:0000313" key="4">
    <source>
        <dbReference type="Proteomes" id="UP000281677"/>
    </source>
</evidence>
<gene>
    <name evidence="3" type="ORF">D0859_00041</name>
</gene>
<dbReference type="EMBL" id="QWIT01000001">
    <property type="protein sequence ID" value="RMZ35819.1"/>
    <property type="molecule type" value="Genomic_DNA"/>
</dbReference>
<accession>A0A3M7JEI8</accession>
<dbReference type="GO" id="GO:0003700">
    <property type="term" value="F:DNA-binding transcription factor activity"/>
    <property type="evidence" value="ECO:0007669"/>
    <property type="project" value="InterPro"/>
</dbReference>
<sequence>MTVTEEVPHSPNSNLPPLSYNDPAFEPQVGFEFEEPDDESFLRQATYSSPFHLSSIQTDRGIVRGGSQDDNLSIYGDCVALKSSPDESTIAEEADPLLLSAPCHGGLTEPDDAKGAKTTAIQRHARSKKARDALLCEAILDPLVDVNNVKNTKVQCEMYRNQNRLAAVRCRAKKRLNVGRLEERHHVLSANSSYMKREELRLRNQLTQLRTMALRHDTDLCSCWNIHVYNRHQANKLEPAKITAVRPGADIQRIVTGHFSTTRRVGTLGSQTPRTVNVPSRPQSFAAPSECVLARVKTLGTMQDTRQSQAPANDESHPPSAT</sequence>
<dbReference type="InterPro" id="IPR004827">
    <property type="entry name" value="bZIP"/>
</dbReference>
<dbReference type="InterPro" id="IPR046347">
    <property type="entry name" value="bZIP_sf"/>
</dbReference>
<dbReference type="Proteomes" id="UP000281677">
    <property type="component" value="Unassembled WGS sequence"/>
</dbReference>
<reference evidence="3 4" key="1">
    <citation type="journal article" date="2018" name="BMC Genomics">
        <title>Genomic evidence for intraspecific hybridization in a clonal and extremely halotolerant yeast.</title>
        <authorList>
            <person name="Gostincar C."/>
            <person name="Stajich J.E."/>
            <person name="Zupancic J."/>
            <person name="Zalar P."/>
            <person name="Gunde-Cimerman N."/>
        </authorList>
    </citation>
    <scope>NUCLEOTIDE SEQUENCE [LARGE SCALE GENOMIC DNA]</scope>
    <source>
        <strain evidence="3 4">EXF-120</strain>
    </source>
</reference>
<dbReference type="PROSITE" id="PS00036">
    <property type="entry name" value="BZIP_BASIC"/>
    <property type="match status" value="1"/>
</dbReference>
<comment type="caution">
    <text evidence="3">The sequence shown here is derived from an EMBL/GenBank/DDBJ whole genome shotgun (WGS) entry which is preliminary data.</text>
</comment>
<evidence type="ECO:0000313" key="3">
    <source>
        <dbReference type="EMBL" id="RMZ35819.1"/>
    </source>
</evidence>
<evidence type="ECO:0000259" key="2">
    <source>
        <dbReference type="PROSITE" id="PS50217"/>
    </source>
</evidence>
<feature type="domain" description="BZIP" evidence="2">
    <location>
        <begin position="160"/>
        <end position="216"/>
    </location>
</feature>
<feature type="region of interest" description="Disordered" evidence="1">
    <location>
        <begin position="1"/>
        <end position="23"/>
    </location>
</feature>
<dbReference type="AlphaFoldDB" id="A0A3M7JEI8"/>
<feature type="compositionally biased region" description="Low complexity" evidence="1">
    <location>
        <begin position="10"/>
        <end position="19"/>
    </location>
</feature>
<dbReference type="PROSITE" id="PS50217">
    <property type="entry name" value="BZIP"/>
    <property type="match status" value="1"/>
</dbReference>
<feature type="compositionally biased region" description="Polar residues" evidence="1">
    <location>
        <begin position="302"/>
        <end position="311"/>
    </location>
</feature>
<dbReference type="Gene3D" id="1.20.5.170">
    <property type="match status" value="1"/>
</dbReference>
<evidence type="ECO:0000256" key="1">
    <source>
        <dbReference type="SAM" id="MobiDB-lite"/>
    </source>
</evidence>
<name>A0A3M7JEI8_HORWE</name>
<feature type="region of interest" description="Disordered" evidence="1">
    <location>
        <begin position="302"/>
        <end position="322"/>
    </location>
</feature>
<dbReference type="CDD" id="cd14687">
    <property type="entry name" value="bZIP_ATF2"/>
    <property type="match status" value="1"/>
</dbReference>
<organism evidence="3 4">
    <name type="scientific">Hortaea werneckii</name>
    <name type="common">Black yeast</name>
    <name type="synonym">Cladosporium werneckii</name>
    <dbReference type="NCBI Taxonomy" id="91943"/>
    <lineage>
        <taxon>Eukaryota</taxon>
        <taxon>Fungi</taxon>
        <taxon>Dikarya</taxon>
        <taxon>Ascomycota</taxon>
        <taxon>Pezizomycotina</taxon>
        <taxon>Dothideomycetes</taxon>
        <taxon>Dothideomycetidae</taxon>
        <taxon>Mycosphaerellales</taxon>
        <taxon>Teratosphaeriaceae</taxon>
        <taxon>Hortaea</taxon>
    </lineage>
</organism>